<evidence type="ECO:0000313" key="3">
    <source>
        <dbReference type="EMBL" id="ADB76976.1"/>
    </source>
</evidence>
<feature type="transmembrane region" description="Helical" evidence="2">
    <location>
        <begin position="275"/>
        <end position="296"/>
    </location>
</feature>
<dbReference type="eggNOG" id="COG1716">
    <property type="taxonomic scope" value="Bacteria"/>
</dbReference>
<dbReference type="Proteomes" id="UP000001382">
    <property type="component" value="Chromosome"/>
</dbReference>
<evidence type="ECO:0000313" key="4">
    <source>
        <dbReference type="Proteomes" id="UP000001382"/>
    </source>
</evidence>
<gene>
    <name evidence="3" type="ordered locus">Gobs_4422</name>
</gene>
<dbReference type="STRING" id="526225.Gobs_4422"/>
<reference evidence="3 4" key="1">
    <citation type="journal article" date="2010" name="Stand. Genomic Sci.">
        <title>Complete genome sequence of Geodermatophilus obscurus type strain (G-20).</title>
        <authorList>
            <person name="Ivanova N."/>
            <person name="Sikorski J."/>
            <person name="Jando M."/>
            <person name="Munk C."/>
            <person name="Lapidus A."/>
            <person name="Glavina Del Rio T."/>
            <person name="Copeland A."/>
            <person name="Tice H."/>
            <person name="Cheng J.-F."/>
            <person name="Lucas S."/>
            <person name="Chen F."/>
            <person name="Nolan M."/>
            <person name="Bruce D."/>
            <person name="Goodwin L."/>
            <person name="Pitluck S."/>
            <person name="Mavromatis K."/>
            <person name="Mikhailova N."/>
            <person name="Pati A."/>
            <person name="Chen A."/>
            <person name="Palaniappan K."/>
            <person name="Land M."/>
            <person name="Hauser L."/>
            <person name="Chang Y.-J."/>
            <person name="Jeffries C.D."/>
            <person name="Meincke L."/>
            <person name="Brettin T."/>
            <person name="Detter J.C."/>
            <person name="Detter J.C."/>
            <person name="Rohde M."/>
            <person name="Goeker M."/>
            <person name="Bristow J."/>
            <person name="Eisen J.A."/>
            <person name="Markowitz V."/>
            <person name="Hugenholtz P."/>
            <person name="Kyrpides N.C."/>
            <person name="Klenk H.-P."/>
        </authorList>
    </citation>
    <scope>NUCLEOTIDE SEQUENCE [LARGE SCALE GENOMIC DNA]</scope>
    <source>
        <strain evidence="4">ATCC 25078 / DSM 43160 / JCM 3152 / KCC A-0152 / KCTC 9177 / NBRC 13315 / NRRL B-3577 / G-20</strain>
    </source>
</reference>
<keyword evidence="4" id="KW-1185">Reference proteome</keyword>
<feature type="transmembrane region" description="Helical" evidence="2">
    <location>
        <begin position="209"/>
        <end position="229"/>
    </location>
</feature>
<sequence length="409" mass="43804">MTSQPPQPPGGYGQQPGEAEGERRPDDGWPVPGQQEQPQYGQQPSHGPQYPQQPHGQPGHGQQPPYGESGYGQPPYGRPGYGQQPGHYAEQPYGQPGHGVQYPQQDHGQYGYGQPQYGQPQYGQQPWNPPGYGQLQYGQPQYGQPQYGQPQYGQQPWNPPGYGQLQYGQQPPWGQPLAQQAPVQQPYGQPAGNATQVGFDRKRPDRGDYLVALCAAAFLLFATLPWFTFDFGFGFAESINGFDFALVTTAAVLLFLAAVWALLPTVVDLGLPFPRGLVTVGLTSLAFLLTLAEWLSTFEGGFSPFALLTILAGAAALTVAVLTLLRRLRTRPAAAVGGTSWPAQQQWGQPWQLPGQQPIHGHRPAYGQQPPSAPQQPSPGTATPPSEGDRDPGLPGGSTASGAGSDPSA</sequence>
<dbReference type="HOGENOM" id="CLU_693831_0_0_11"/>
<keyword evidence="2" id="KW-1133">Transmembrane helix</keyword>
<accession>D2SGA8</accession>
<feature type="region of interest" description="Disordered" evidence="1">
    <location>
        <begin position="339"/>
        <end position="409"/>
    </location>
</feature>
<evidence type="ECO:0000256" key="2">
    <source>
        <dbReference type="SAM" id="Phobius"/>
    </source>
</evidence>
<keyword evidence="2" id="KW-0472">Membrane</keyword>
<feature type="compositionally biased region" description="Low complexity" evidence="1">
    <location>
        <begin position="30"/>
        <end position="75"/>
    </location>
</feature>
<name>D2SGA8_GEOOG</name>
<reference evidence="4" key="2">
    <citation type="submission" date="2010-01" db="EMBL/GenBank/DDBJ databases">
        <title>The complete genome of Geodermatophilus obscurus DSM 43160.</title>
        <authorList>
            <consortium name="US DOE Joint Genome Institute (JGI-PGF)"/>
            <person name="Lucas S."/>
            <person name="Copeland A."/>
            <person name="Lapidus A."/>
            <person name="Glavina del Rio T."/>
            <person name="Dalin E."/>
            <person name="Tice H."/>
            <person name="Bruce D."/>
            <person name="Goodwin L."/>
            <person name="Pitluck S."/>
            <person name="Kyrpides N."/>
            <person name="Mavromatis K."/>
            <person name="Ivanova N."/>
            <person name="Munk A.C."/>
            <person name="Brettin T."/>
            <person name="Detter J.C."/>
            <person name="Han C."/>
            <person name="Larimer F."/>
            <person name="Land M."/>
            <person name="Hauser L."/>
            <person name="Markowitz V."/>
            <person name="Cheng J.-F."/>
            <person name="Hugenholtz P."/>
            <person name="Woyke T."/>
            <person name="Wu D."/>
            <person name="Jando M."/>
            <person name="Schneider S."/>
            <person name="Klenk H.-P."/>
            <person name="Eisen J.A."/>
        </authorList>
    </citation>
    <scope>NUCLEOTIDE SEQUENCE [LARGE SCALE GENOMIC DNA]</scope>
    <source>
        <strain evidence="4">ATCC 25078 / DSM 43160 / JCM 3152 / KCC A-0152 / KCTC 9177 / NBRC 13315 / NRRL B-3577 / G-20</strain>
    </source>
</reference>
<protein>
    <submittedName>
        <fullName evidence="3">Uncharacterized protein</fullName>
    </submittedName>
</protein>
<dbReference type="PANTHER" id="PTHR15672:SF8">
    <property type="entry name" value="PROTEIN ENCORE"/>
    <property type="match status" value="1"/>
</dbReference>
<proteinExistence type="predicted"/>
<dbReference type="KEGG" id="gob:Gobs_4422"/>
<organism evidence="3 4">
    <name type="scientific">Geodermatophilus obscurus (strain ATCC 25078 / DSM 43160 / JCM 3152 / CCUG 61914 / KCC A-0152 / KCTC 9177 / NBRC 13315 / NRRL B-3577 / G-20)</name>
    <dbReference type="NCBI Taxonomy" id="526225"/>
    <lineage>
        <taxon>Bacteria</taxon>
        <taxon>Bacillati</taxon>
        <taxon>Actinomycetota</taxon>
        <taxon>Actinomycetes</taxon>
        <taxon>Geodermatophilales</taxon>
        <taxon>Geodermatophilaceae</taxon>
        <taxon>Geodermatophilus</taxon>
    </lineage>
</organism>
<evidence type="ECO:0000256" key="1">
    <source>
        <dbReference type="SAM" id="MobiDB-lite"/>
    </source>
</evidence>
<feature type="compositionally biased region" description="Low complexity" evidence="1">
    <location>
        <begin position="339"/>
        <end position="370"/>
    </location>
</feature>
<feature type="transmembrane region" description="Helical" evidence="2">
    <location>
        <begin position="241"/>
        <end position="263"/>
    </location>
</feature>
<feature type="region of interest" description="Disordered" evidence="1">
    <location>
        <begin position="1"/>
        <end position="163"/>
    </location>
</feature>
<dbReference type="OrthoDB" id="5194743at2"/>
<dbReference type="RefSeq" id="WP_012950401.1">
    <property type="nucleotide sequence ID" value="NC_013757.1"/>
</dbReference>
<dbReference type="EMBL" id="CP001867">
    <property type="protein sequence ID" value="ADB76976.1"/>
    <property type="molecule type" value="Genomic_DNA"/>
</dbReference>
<keyword evidence="2" id="KW-0812">Transmembrane</keyword>
<feature type="compositionally biased region" description="Polar residues" evidence="1">
    <location>
        <begin position="398"/>
        <end position="409"/>
    </location>
</feature>
<feature type="transmembrane region" description="Helical" evidence="2">
    <location>
        <begin position="302"/>
        <end position="325"/>
    </location>
</feature>
<feature type="compositionally biased region" description="Low complexity" evidence="1">
    <location>
        <begin position="101"/>
        <end position="163"/>
    </location>
</feature>
<dbReference type="AlphaFoldDB" id="D2SGA8"/>
<dbReference type="PANTHER" id="PTHR15672">
    <property type="entry name" value="CAMP-REGULATED PHOSPHOPROTEIN 21 RELATED R3H DOMAIN CONTAINING PROTEIN"/>
    <property type="match status" value="1"/>
</dbReference>
<dbReference type="InterPro" id="IPR051937">
    <property type="entry name" value="R3H_domain_containing"/>
</dbReference>